<geneLocation type="plasmid" evidence="3">
    <name>pCC1409-1</name>
</geneLocation>
<dbReference type="EMBL" id="KT725789">
    <property type="protein sequence ID" value="ALU57270.1"/>
    <property type="molecule type" value="Genomic_DNA"/>
</dbReference>
<keyword evidence="1" id="KW-0472">Membrane</keyword>
<evidence type="ECO:0000313" key="3">
    <source>
        <dbReference type="EMBL" id="ALU57270.1"/>
    </source>
</evidence>
<sequence>MVFLWCAFGVVLGFKWGRLSSLPHFDYQSMIVCIVFGFIMVCFGLFLGFIWRVTKDVAVLLFLLRRLTRRGRNAACGQCPASGRARDGRFYRSWLASVTVYASLSPFSDECPSSRFRGISSPSERRRLRYSTVGLTRYRTR</sequence>
<protein>
    <submittedName>
        <fullName evidence="3">Orf8</fullName>
    </submittedName>
</protein>
<keyword evidence="3" id="KW-0614">Plasmid</keyword>
<keyword evidence="1" id="KW-0812">Transmembrane</keyword>
<organism evidence="3">
    <name type="scientific">Klebsiella pneumoniae</name>
    <dbReference type="NCBI Taxonomy" id="573"/>
    <lineage>
        <taxon>Bacteria</taxon>
        <taxon>Pseudomonadati</taxon>
        <taxon>Pseudomonadota</taxon>
        <taxon>Gammaproteobacteria</taxon>
        <taxon>Enterobacterales</taxon>
        <taxon>Enterobacteriaceae</taxon>
        <taxon>Klebsiella/Raoultella group</taxon>
        <taxon>Klebsiella</taxon>
        <taxon>Klebsiella pneumoniae complex</taxon>
    </lineage>
</organism>
<evidence type="ECO:0000256" key="1">
    <source>
        <dbReference type="SAM" id="Phobius"/>
    </source>
</evidence>
<geneLocation type="plasmid" evidence="2">
    <name>pCC1410-1</name>
</geneLocation>
<dbReference type="AlphaFoldDB" id="A0A0U3J455"/>
<gene>
    <name evidence="3" type="primary">orf8</name>
</gene>
<accession>A0A0U3J455</accession>
<feature type="transmembrane region" description="Helical" evidence="1">
    <location>
        <begin position="29"/>
        <end position="51"/>
    </location>
</feature>
<dbReference type="EMBL" id="KT725788">
    <property type="protein sequence ID" value="ALU57156.1"/>
    <property type="molecule type" value="Genomic_DNA"/>
</dbReference>
<evidence type="ECO:0000313" key="2">
    <source>
        <dbReference type="EMBL" id="ALU57156.1"/>
    </source>
</evidence>
<keyword evidence="1" id="KW-1133">Transmembrane helix</keyword>
<name>A0A0U3J455_KLEPN</name>
<reference evidence="3" key="1">
    <citation type="submission" date="2015-09" db="EMBL/GenBank/DDBJ databases">
        <title>The first NDM metallo-beta-lactamase-producing Enterobacteriaceae isolate in Poland: evolution of IncFII-type plasmids carrying the bla(NDM-1) gene.</title>
        <authorList>
            <person name="Shin J."/>
            <person name="Ko K.S."/>
        </authorList>
    </citation>
    <scope>NUCLEOTIDE SEQUENCE</scope>
    <source>
        <strain evidence="3">ST147</strain>
        <plasmid evidence="3">pCC1409-1</plasmid>
        <plasmid evidence="2">pCC1410-1</plasmid>
    </source>
</reference>
<proteinExistence type="predicted"/>